<name>A0A1H3W8B2_9BACT</name>
<dbReference type="GO" id="GO:0016491">
    <property type="term" value="F:oxidoreductase activity"/>
    <property type="evidence" value="ECO:0007669"/>
    <property type="project" value="InterPro"/>
</dbReference>
<evidence type="ECO:0000256" key="1">
    <source>
        <dbReference type="ARBA" id="ARBA00022630"/>
    </source>
</evidence>
<accession>A0A1H3W8B2</accession>
<dbReference type="Pfam" id="PF03358">
    <property type="entry name" value="FMN_red"/>
    <property type="match status" value="1"/>
</dbReference>
<dbReference type="PANTHER" id="PTHR43278:SF2">
    <property type="entry name" value="IRON-SULFUR FLAVOPROTEIN"/>
    <property type="match status" value="1"/>
</dbReference>
<keyword evidence="2" id="KW-0288">FMN</keyword>
<gene>
    <name evidence="4" type="ORF">SAMN05660420_00532</name>
</gene>
<evidence type="ECO:0000313" key="4">
    <source>
        <dbReference type="EMBL" id="SDZ83335.1"/>
    </source>
</evidence>
<dbReference type="OrthoDB" id="9790975at2"/>
<dbReference type="PANTHER" id="PTHR43278">
    <property type="entry name" value="NAD(P)H-DEPENDENT FMN-CONTAINING OXIDOREDUCTASE YWQN-RELATED"/>
    <property type="match status" value="1"/>
</dbReference>
<dbReference type="Gene3D" id="3.40.50.360">
    <property type="match status" value="1"/>
</dbReference>
<sequence length="194" mass="21672">MKILAINGSRRKQGNTSILLQSILKAADQAQHAIEMISLGDYRIEACTGCEGCSGSWDCVIKDDYAELIHKLDQADAVILGSPTYWYTVTSDMKRFIDRCYSLIQYPHNRQQWIGKYQDSHKVCVTAAVCEQPEESMMGNTLTLLSDFSRDIGLQLIDSVAALHCFEAGRVRGETTVLEKAEQAGTMMLQALER</sequence>
<protein>
    <submittedName>
        <fullName evidence="4">NADPH-dependent FMN reductase</fullName>
    </submittedName>
</protein>
<dbReference type="STRING" id="37625.SAMN05660420_00532"/>
<proteinExistence type="predicted"/>
<evidence type="ECO:0000256" key="2">
    <source>
        <dbReference type="ARBA" id="ARBA00022643"/>
    </source>
</evidence>
<dbReference type="InterPro" id="IPR005025">
    <property type="entry name" value="FMN_Rdtase-like_dom"/>
</dbReference>
<organism evidence="4 5">
    <name type="scientific">Desulfuromusa kysingii</name>
    <dbReference type="NCBI Taxonomy" id="37625"/>
    <lineage>
        <taxon>Bacteria</taxon>
        <taxon>Pseudomonadati</taxon>
        <taxon>Thermodesulfobacteriota</taxon>
        <taxon>Desulfuromonadia</taxon>
        <taxon>Desulfuromonadales</taxon>
        <taxon>Geopsychrobacteraceae</taxon>
        <taxon>Desulfuromusa</taxon>
    </lineage>
</organism>
<evidence type="ECO:0000259" key="3">
    <source>
        <dbReference type="Pfam" id="PF03358"/>
    </source>
</evidence>
<reference evidence="4 5" key="1">
    <citation type="submission" date="2016-10" db="EMBL/GenBank/DDBJ databases">
        <authorList>
            <person name="de Groot N.N."/>
        </authorList>
    </citation>
    <scope>NUCLEOTIDE SEQUENCE [LARGE SCALE GENOMIC DNA]</scope>
    <source>
        <strain evidence="4 5">DSM 7343</strain>
    </source>
</reference>
<dbReference type="SUPFAM" id="SSF52218">
    <property type="entry name" value="Flavoproteins"/>
    <property type="match status" value="1"/>
</dbReference>
<dbReference type="InterPro" id="IPR029039">
    <property type="entry name" value="Flavoprotein-like_sf"/>
</dbReference>
<dbReference type="EMBL" id="FNQN01000001">
    <property type="protein sequence ID" value="SDZ83335.1"/>
    <property type="molecule type" value="Genomic_DNA"/>
</dbReference>
<feature type="domain" description="NADPH-dependent FMN reductase-like" evidence="3">
    <location>
        <begin position="1"/>
        <end position="117"/>
    </location>
</feature>
<dbReference type="RefSeq" id="WP_092344416.1">
    <property type="nucleotide sequence ID" value="NZ_FNQN01000001.1"/>
</dbReference>
<dbReference type="Proteomes" id="UP000199409">
    <property type="component" value="Unassembled WGS sequence"/>
</dbReference>
<keyword evidence="5" id="KW-1185">Reference proteome</keyword>
<evidence type="ECO:0000313" key="5">
    <source>
        <dbReference type="Proteomes" id="UP000199409"/>
    </source>
</evidence>
<keyword evidence="1" id="KW-0285">Flavoprotein</keyword>
<dbReference type="InterPro" id="IPR051796">
    <property type="entry name" value="ISF_SsuE-like"/>
</dbReference>
<dbReference type="AlphaFoldDB" id="A0A1H3W8B2"/>